<evidence type="ECO:0000256" key="2">
    <source>
        <dbReference type="ARBA" id="ARBA00005289"/>
    </source>
</evidence>
<feature type="binding site" evidence="9">
    <location>
        <position position="91"/>
    </location>
    <ligand>
        <name>Mg(2+)</name>
        <dbReference type="ChEBI" id="CHEBI:18420"/>
        <label>2</label>
    </ligand>
</feature>
<dbReference type="GO" id="GO:0005886">
    <property type="term" value="C:plasma membrane"/>
    <property type="evidence" value="ECO:0007669"/>
    <property type="project" value="UniProtKB-SubCell"/>
</dbReference>
<name>A0A255YWN3_9PROT</name>
<feature type="binding site" evidence="9">
    <location>
        <position position="71"/>
    </location>
    <ligand>
        <name>Mg(2+)</name>
        <dbReference type="ChEBI" id="CHEBI:18420"/>
        <label>1</label>
    </ligand>
</feature>
<evidence type="ECO:0000256" key="5">
    <source>
        <dbReference type="ARBA" id="ARBA00022723"/>
    </source>
</evidence>
<proteinExistence type="inferred from homology"/>
<comment type="similarity">
    <text evidence="2 9">Belongs to the inositol monophosphatase superfamily. CysQ family.</text>
</comment>
<feature type="binding site" evidence="9">
    <location>
        <position position="218"/>
    </location>
    <ligand>
        <name>substrate</name>
    </ligand>
</feature>
<dbReference type="PRINTS" id="PR00377">
    <property type="entry name" value="IMPHPHTASES"/>
</dbReference>
<dbReference type="RefSeq" id="WP_094457091.1">
    <property type="nucleotide sequence ID" value="NZ_NOXU01000030.1"/>
</dbReference>
<feature type="binding site" evidence="9">
    <location>
        <position position="91"/>
    </location>
    <ligand>
        <name>Mg(2+)</name>
        <dbReference type="ChEBI" id="CHEBI:18420"/>
        <label>1</label>
    </ligand>
</feature>
<keyword evidence="12" id="KW-1185">Reference proteome</keyword>
<sequence length="260" mass="26724">MLSAKELAALLPAVRTAAEQASAAILRHYEAGAEATAKADGSPVTAADQDADAIILSALRRLTPDIPVVTEEEVAAGRVPDISSGTFWLVDPLDGTKEFIKRNGEFTVNIALIQGGAPALGVVMLPVGGTIYAAAGPGTAVRGAPGRKDEPIQVRPVPAVGLTVLTSRSHADNAAVDEFLTGRRVANRVAAGSSLKFCRVAEGVGDVYPRLGPTCEWDIAAGHAVLIGAGGCLTLLDGEPFPYGKAPTFLNPHFVAWGGA</sequence>
<dbReference type="GO" id="GO:0000287">
    <property type="term" value="F:magnesium ion binding"/>
    <property type="evidence" value="ECO:0007669"/>
    <property type="project" value="UniProtKB-UniRule"/>
</dbReference>
<feature type="binding site" evidence="9">
    <location>
        <position position="93"/>
    </location>
    <ligand>
        <name>Mg(2+)</name>
        <dbReference type="ChEBI" id="CHEBI:18420"/>
        <label>1</label>
    </ligand>
</feature>
<keyword evidence="4 9" id="KW-0997">Cell inner membrane</keyword>
<dbReference type="Proteomes" id="UP000216998">
    <property type="component" value="Unassembled WGS sequence"/>
</dbReference>
<evidence type="ECO:0000256" key="7">
    <source>
        <dbReference type="ARBA" id="ARBA00022842"/>
    </source>
</evidence>
<reference evidence="11 12" key="1">
    <citation type="submission" date="2017-07" db="EMBL/GenBank/DDBJ databases">
        <title>Niveispirillum cyanobacteriorum sp. nov., isolated from cyanobacterial aggregates in a eutrophic lake.</title>
        <authorList>
            <person name="Cai H."/>
        </authorList>
    </citation>
    <scope>NUCLEOTIDE SEQUENCE [LARGE SCALE GENOMIC DNA]</scope>
    <source>
        <strain evidence="12">TH1-14</strain>
    </source>
</reference>
<accession>A0A255YWN3</accession>
<dbReference type="GO" id="GO:0000103">
    <property type="term" value="P:sulfate assimilation"/>
    <property type="evidence" value="ECO:0007669"/>
    <property type="project" value="TreeGrafter"/>
</dbReference>
<dbReference type="EMBL" id="NOXU01000030">
    <property type="protein sequence ID" value="OYQ33647.1"/>
    <property type="molecule type" value="Genomic_DNA"/>
</dbReference>
<comment type="caution">
    <text evidence="11">The sequence shown here is derived from an EMBL/GenBank/DDBJ whole genome shotgun (WGS) entry which is preliminary data.</text>
</comment>
<dbReference type="HAMAP" id="MF_02095">
    <property type="entry name" value="CysQ"/>
    <property type="match status" value="1"/>
</dbReference>
<evidence type="ECO:0000256" key="8">
    <source>
        <dbReference type="ARBA" id="ARBA00023136"/>
    </source>
</evidence>
<feature type="binding site" evidence="10">
    <location>
        <position position="93"/>
    </location>
    <ligand>
        <name>Mg(2+)</name>
        <dbReference type="ChEBI" id="CHEBI:18420"/>
        <label>2</label>
    </ligand>
</feature>
<keyword evidence="5 9" id="KW-0479">Metal-binding</keyword>
<feature type="binding site" evidence="9">
    <location>
        <position position="218"/>
    </location>
    <ligand>
        <name>Mg(2+)</name>
        <dbReference type="ChEBI" id="CHEBI:18420"/>
        <label>2</label>
    </ligand>
</feature>
<evidence type="ECO:0000256" key="6">
    <source>
        <dbReference type="ARBA" id="ARBA00022801"/>
    </source>
</evidence>
<keyword evidence="7 9" id="KW-0460">Magnesium</keyword>
<evidence type="ECO:0000313" key="12">
    <source>
        <dbReference type="Proteomes" id="UP000216998"/>
    </source>
</evidence>
<dbReference type="InterPro" id="IPR000760">
    <property type="entry name" value="Inositol_monophosphatase-like"/>
</dbReference>
<evidence type="ECO:0000256" key="1">
    <source>
        <dbReference type="ARBA" id="ARBA00001625"/>
    </source>
</evidence>
<dbReference type="PANTHER" id="PTHR43028:SF5">
    <property type="entry name" value="3'(2'),5'-BISPHOSPHATE NUCLEOTIDASE 1"/>
    <property type="match status" value="1"/>
</dbReference>
<dbReference type="PANTHER" id="PTHR43028">
    <property type="entry name" value="3'(2'),5'-BISPHOSPHATE NUCLEOTIDASE 1"/>
    <property type="match status" value="1"/>
</dbReference>
<gene>
    <name evidence="9 11" type="primary">cysQ</name>
    <name evidence="11" type="ORF">CHU95_14865</name>
</gene>
<comment type="cofactor">
    <cofactor evidence="9 10">
        <name>Mg(2+)</name>
        <dbReference type="ChEBI" id="CHEBI:18420"/>
    </cofactor>
</comment>
<evidence type="ECO:0000256" key="3">
    <source>
        <dbReference type="ARBA" id="ARBA00022475"/>
    </source>
</evidence>
<dbReference type="AlphaFoldDB" id="A0A255YWN3"/>
<keyword evidence="3 9" id="KW-1003">Cell membrane</keyword>
<dbReference type="PROSITE" id="PS00630">
    <property type="entry name" value="IMP_2"/>
    <property type="match status" value="1"/>
</dbReference>
<dbReference type="EC" id="3.1.3.7" evidence="9"/>
<feature type="binding site" evidence="9">
    <location>
        <begin position="93"/>
        <end position="96"/>
    </location>
    <ligand>
        <name>substrate</name>
    </ligand>
</feature>
<dbReference type="InterPro" id="IPR006240">
    <property type="entry name" value="CysQ"/>
</dbReference>
<organism evidence="11 12">
    <name type="scientific">Niveispirillum lacus</name>
    <dbReference type="NCBI Taxonomy" id="1981099"/>
    <lineage>
        <taxon>Bacteria</taxon>
        <taxon>Pseudomonadati</taxon>
        <taxon>Pseudomonadota</taxon>
        <taxon>Alphaproteobacteria</taxon>
        <taxon>Rhodospirillales</taxon>
        <taxon>Azospirillaceae</taxon>
        <taxon>Niveispirillum</taxon>
    </lineage>
</organism>
<dbReference type="CDD" id="cd01638">
    <property type="entry name" value="CysQ"/>
    <property type="match status" value="1"/>
</dbReference>
<dbReference type="PROSITE" id="PS00629">
    <property type="entry name" value="IMP_1"/>
    <property type="match status" value="1"/>
</dbReference>
<keyword evidence="8 9" id="KW-0472">Membrane</keyword>
<feature type="binding site" evidence="10">
    <location>
        <position position="94"/>
    </location>
    <ligand>
        <name>Mg(2+)</name>
        <dbReference type="ChEBI" id="CHEBI:18420"/>
        <label>1</label>
        <note>catalytic</note>
    </ligand>
</feature>
<dbReference type="GO" id="GO:0046854">
    <property type="term" value="P:phosphatidylinositol phosphate biosynthetic process"/>
    <property type="evidence" value="ECO:0007669"/>
    <property type="project" value="InterPro"/>
</dbReference>
<feature type="binding site" evidence="10">
    <location>
        <position position="71"/>
    </location>
    <ligand>
        <name>Mg(2+)</name>
        <dbReference type="ChEBI" id="CHEBI:18420"/>
        <label>1</label>
        <note>catalytic</note>
    </ligand>
</feature>
<keyword evidence="6 9" id="KW-0378">Hydrolase</keyword>
<dbReference type="InterPro" id="IPR020583">
    <property type="entry name" value="Inositol_monoP_metal-BS"/>
</dbReference>
<feature type="binding site" evidence="9">
    <location>
        <position position="94"/>
    </location>
    <ligand>
        <name>Mg(2+)</name>
        <dbReference type="ChEBI" id="CHEBI:18420"/>
        <label>2</label>
    </ligand>
</feature>
<feature type="binding site" evidence="10">
    <location>
        <position position="91"/>
    </location>
    <ligand>
        <name>Mg(2+)</name>
        <dbReference type="ChEBI" id="CHEBI:18420"/>
        <label>1</label>
        <note>catalytic</note>
    </ligand>
</feature>
<feature type="binding site" evidence="10">
    <location>
        <position position="218"/>
    </location>
    <ligand>
        <name>Mg(2+)</name>
        <dbReference type="ChEBI" id="CHEBI:18420"/>
        <label>1</label>
        <note>catalytic</note>
    </ligand>
</feature>
<dbReference type="SUPFAM" id="SSF56655">
    <property type="entry name" value="Carbohydrate phosphatase"/>
    <property type="match status" value="1"/>
</dbReference>
<evidence type="ECO:0000313" key="11">
    <source>
        <dbReference type="EMBL" id="OYQ33647.1"/>
    </source>
</evidence>
<comment type="function">
    <text evidence="9">Converts adenosine-3',5'-bisphosphate (PAP) to AMP.</text>
</comment>
<dbReference type="InterPro" id="IPR050725">
    <property type="entry name" value="CysQ/Inositol_MonoPase"/>
</dbReference>
<evidence type="ECO:0000256" key="10">
    <source>
        <dbReference type="PIRSR" id="PIRSR600760-2"/>
    </source>
</evidence>
<comment type="catalytic activity">
    <reaction evidence="1 9">
        <text>adenosine 3',5'-bisphosphate + H2O = AMP + phosphate</text>
        <dbReference type="Rhea" id="RHEA:10040"/>
        <dbReference type="ChEBI" id="CHEBI:15377"/>
        <dbReference type="ChEBI" id="CHEBI:43474"/>
        <dbReference type="ChEBI" id="CHEBI:58343"/>
        <dbReference type="ChEBI" id="CHEBI:456215"/>
        <dbReference type="EC" id="3.1.3.7"/>
    </reaction>
</comment>
<dbReference type="GO" id="GO:0008441">
    <property type="term" value="F:3'(2'),5'-bisphosphate nucleotidase activity"/>
    <property type="evidence" value="ECO:0007669"/>
    <property type="project" value="UniProtKB-UniRule"/>
</dbReference>
<dbReference type="Gene3D" id="3.40.190.80">
    <property type="match status" value="1"/>
</dbReference>
<dbReference type="Pfam" id="PF00459">
    <property type="entry name" value="Inositol_P"/>
    <property type="match status" value="1"/>
</dbReference>
<evidence type="ECO:0000256" key="4">
    <source>
        <dbReference type="ARBA" id="ARBA00022519"/>
    </source>
</evidence>
<evidence type="ECO:0000256" key="9">
    <source>
        <dbReference type="HAMAP-Rule" id="MF_02095"/>
    </source>
</evidence>
<dbReference type="GO" id="GO:0050427">
    <property type="term" value="P:3'-phosphoadenosine 5'-phosphosulfate metabolic process"/>
    <property type="evidence" value="ECO:0007669"/>
    <property type="project" value="TreeGrafter"/>
</dbReference>
<comment type="subcellular location">
    <subcellularLocation>
        <location evidence="9">Cell inner membrane</location>
        <topology evidence="9">Peripheral membrane protein</topology>
        <orientation evidence="9">Cytoplasmic side</orientation>
    </subcellularLocation>
</comment>
<dbReference type="OrthoDB" id="9785695at2"/>
<dbReference type="Gene3D" id="3.30.540.10">
    <property type="entry name" value="Fructose-1,6-Bisphosphatase, subunit A, domain 1"/>
    <property type="match status" value="1"/>
</dbReference>
<dbReference type="InterPro" id="IPR020550">
    <property type="entry name" value="Inositol_monophosphatase_CS"/>
</dbReference>
<dbReference type="NCBIfam" id="TIGR01331">
    <property type="entry name" value="bisphos_cysQ"/>
    <property type="match status" value="1"/>
</dbReference>
<protein>
    <recommendedName>
        <fullName evidence="9">3'(2'),5'-bisphosphate nucleotidase CysQ</fullName>
        <ecNumber evidence="9">3.1.3.7</ecNumber>
    </recommendedName>
    <alternativeName>
        <fullName evidence="9">3'(2'),5-bisphosphonucleoside 3'(2')-phosphohydrolase</fullName>
    </alternativeName>
    <alternativeName>
        <fullName evidence="9">3'-phosphoadenosine 5'-phosphate phosphatase</fullName>
        <shortName evidence="9">PAP phosphatase</shortName>
    </alternativeName>
</protein>
<feature type="binding site" evidence="9">
    <location>
        <position position="71"/>
    </location>
    <ligand>
        <name>substrate</name>
    </ligand>
</feature>